<accession>A0A7X5TQ02</accession>
<evidence type="ECO:0000313" key="4">
    <source>
        <dbReference type="EMBL" id="NID15318.1"/>
    </source>
</evidence>
<keyword evidence="2" id="KW-0732">Signal</keyword>
<dbReference type="Pfam" id="PF13202">
    <property type="entry name" value="EF-hand_5"/>
    <property type="match status" value="1"/>
</dbReference>
<dbReference type="SUPFAM" id="SSF47473">
    <property type="entry name" value="EF-hand"/>
    <property type="match status" value="1"/>
</dbReference>
<dbReference type="PROSITE" id="PS50222">
    <property type="entry name" value="EF_HAND_2"/>
    <property type="match status" value="1"/>
</dbReference>
<keyword evidence="5" id="KW-1185">Reference proteome</keyword>
<dbReference type="RefSeq" id="WP_166699069.1">
    <property type="nucleotide sequence ID" value="NZ_JAAQTL010000001.1"/>
</dbReference>
<feature type="compositionally biased region" description="Basic and acidic residues" evidence="1">
    <location>
        <begin position="42"/>
        <end position="86"/>
    </location>
</feature>
<gene>
    <name evidence="4" type="ORF">HBF32_07565</name>
</gene>
<organism evidence="4 5">
    <name type="scientific">Luteibacter yeojuensis</name>
    <dbReference type="NCBI Taxonomy" id="345309"/>
    <lineage>
        <taxon>Bacteria</taxon>
        <taxon>Pseudomonadati</taxon>
        <taxon>Pseudomonadota</taxon>
        <taxon>Gammaproteobacteria</taxon>
        <taxon>Lysobacterales</taxon>
        <taxon>Rhodanobacteraceae</taxon>
        <taxon>Luteibacter</taxon>
    </lineage>
</organism>
<feature type="compositionally biased region" description="Polar residues" evidence="1">
    <location>
        <begin position="91"/>
        <end position="100"/>
    </location>
</feature>
<comment type="caution">
    <text evidence="4">The sequence shown here is derived from an EMBL/GenBank/DDBJ whole genome shotgun (WGS) entry which is preliminary data.</text>
</comment>
<dbReference type="InterPro" id="IPR011992">
    <property type="entry name" value="EF-hand-dom_pair"/>
</dbReference>
<reference evidence="4 5" key="1">
    <citation type="journal article" date="2006" name="Int. J. Syst. Evol. Microbiol.">
        <title>Dyella yeojuensis sp. nov., isolated from greenhouse soil in Korea.</title>
        <authorList>
            <person name="Kim B.Y."/>
            <person name="Weon H.Y."/>
            <person name="Lee K.H."/>
            <person name="Seok S.J."/>
            <person name="Kwon S.W."/>
            <person name="Go S.J."/>
            <person name="Stackebrandt E."/>
        </authorList>
    </citation>
    <scope>NUCLEOTIDE SEQUENCE [LARGE SCALE GENOMIC DNA]</scope>
    <source>
        <strain evidence="4 5">DSM 17673</strain>
    </source>
</reference>
<dbReference type="AlphaFoldDB" id="A0A7X5TQ02"/>
<dbReference type="InterPro" id="IPR018247">
    <property type="entry name" value="EF_Hand_1_Ca_BS"/>
</dbReference>
<feature type="chain" id="PRO_5031563179" description="EF-hand domain-containing protein" evidence="2">
    <location>
        <begin position="24"/>
        <end position="100"/>
    </location>
</feature>
<dbReference type="PROSITE" id="PS00018">
    <property type="entry name" value="EF_HAND_1"/>
    <property type="match status" value="1"/>
</dbReference>
<evidence type="ECO:0000256" key="1">
    <source>
        <dbReference type="SAM" id="MobiDB-lite"/>
    </source>
</evidence>
<evidence type="ECO:0000259" key="3">
    <source>
        <dbReference type="PROSITE" id="PS50222"/>
    </source>
</evidence>
<dbReference type="GO" id="GO:0005509">
    <property type="term" value="F:calcium ion binding"/>
    <property type="evidence" value="ECO:0007669"/>
    <property type="project" value="InterPro"/>
</dbReference>
<feature type="domain" description="EF-hand" evidence="3">
    <location>
        <begin position="61"/>
        <end position="96"/>
    </location>
</feature>
<dbReference type="Gene3D" id="1.10.238.10">
    <property type="entry name" value="EF-hand"/>
    <property type="match status" value="1"/>
</dbReference>
<dbReference type="InterPro" id="IPR002048">
    <property type="entry name" value="EF_hand_dom"/>
</dbReference>
<name>A0A7X5TQ02_9GAMM</name>
<evidence type="ECO:0000256" key="2">
    <source>
        <dbReference type="SAM" id="SignalP"/>
    </source>
</evidence>
<evidence type="ECO:0000313" key="5">
    <source>
        <dbReference type="Proteomes" id="UP000518878"/>
    </source>
</evidence>
<sequence length="100" mass="10751">MTYSRSIVSFALLASLATGAAFAHGAPPQATPGDSGAPSFSDLDKDNKGSIRRSDVPKDVDALKELRAHFNEADTNHDGKVDKGEYDTYINKGNTKQPQR</sequence>
<dbReference type="EMBL" id="JAAQTL010000001">
    <property type="protein sequence ID" value="NID15318.1"/>
    <property type="molecule type" value="Genomic_DNA"/>
</dbReference>
<dbReference type="Proteomes" id="UP000518878">
    <property type="component" value="Unassembled WGS sequence"/>
</dbReference>
<protein>
    <recommendedName>
        <fullName evidence="3">EF-hand domain-containing protein</fullName>
    </recommendedName>
</protein>
<proteinExistence type="predicted"/>
<feature type="signal peptide" evidence="2">
    <location>
        <begin position="1"/>
        <end position="23"/>
    </location>
</feature>
<feature type="region of interest" description="Disordered" evidence="1">
    <location>
        <begin position="24"/>
        <end position="100"/>
    </location>
</feature>